<dbReference type="EMBL" id="CAADFR010000052">
    <property type="protein sequence ID" value="VFK40093.1"/>
    <property type="molecule type" value="Genomic_DNA"/>
</dbReference>
<dbReference type="SUPFAM" id="SSF69336">
    <property type="entry name" value="Alpha subunit of glutamate synthase, C-terminal domain"/>
    <property type="match status" value="1"/>
</dbReference>
<dbReference type="InterPro" id="IPR036485">
    <property type="entry name" value="Glu_synth_asu_C_sf"/>
</dbReference>
<dbReference type="Gene3D" id="2.160.20.60">
    <property type="entry name" value="Glutamate synthase, alpha subunit, C-terminal domain"/>
    <property type="match status" value="1"/>
</dbReference>
<dbReference type="AlphaFoldDB" id="A0A450YF43"/>
<reference evidence="1" key="1">
    <citation type="submission" date="2019-02" db="EMBL/GenBank/DDBJ databases">
        <authorList>
            <person name="Gruber-Vodicka R. H."/>
            <person name="Seah K. B. B."/>
        </authorList>
    </citation>
    <scope>NUCLEOTIDE SEQUENCE</scope>
    <source>
        <strain evidence="2">BECK_S1320</strain>
        <strain evidence="1">BECK_S1321</strain>
    </source>
</reference>
<gene>
    <name evidence="2" type="ORF">BECKSD772E_GA0070983_105011</name>
    <name evidence="1" type="ORF">BECKSD772F_GA0070984_105211</name>
</gene>
<dbReference type="GO" id="GO:0016491">
    <property type="term" value="F:oxidoreductase activity"/>
    <property type="evidence" value="ECO:0007669"/>
    <property type="project" value="InterPro"/>
</dbReference>
<dbReference type="EMBL" id="CAADFU010000050">
    <property type="protein sequence ID" value="VFK45219.1"/>
    <property type="molecule type" value="Genomic_DNA"/>
</dbReference>
<sequence length="140" mass="16393">MYTTSRLNAEEHRLRFVYKVACSLLLLPSMNHGKIPEIHSIPKDPLCVKMLIVRRVRHIGNERGRMILDNRAEYPPRFVKLMPVEYRRVLEQLAEQCVRLTKLRRNPYIHDYQTRTDPGIHLGVDTINRAIPGKDQPDIA</sequence>
<proteinExistence type="predicted"/>
<organism evidence="1">
    <name type="scientific">Candidatus Kentrum sp. SD</name>
    <dbReference type="NCBI Taxonomy" id="2126332"/>
    <lineage>
        <taxon>Bacteria</taxon>
        <taxon>Pseudomonadati</taxon>
        <taxon>Pseudomonadota</taxon>
        <taxon>Gammaproteobacteria</taxon>
        <taxon>Candidatus Kentrum</taxon>
    </lineage>
</organism>
<name>A0A450YF43_9GAMM</name>
<protein>
    <submittedName>
        <fullName evidence="1">Uncharacterized protein</fullName>
    </submittedName>
</protein>
<evidence type="ECO:0000313" key="2">
    <source>
        <dbReference type="EMBL" id="VFK45219.1"/>
    </source>
</evidence>
<evidence type="ECO:0000313" key="1">
    <source>
        <dbReference type="EMBL" id="VFK40093.1"/>
    </source>
</evidence>
<accession>A0A450YF43</accession>